<dbReference type="Pfam" id="PF00072">
    <property type="entry name" value="Response_reg"/>
    <property type="match status" value="1"/>
</dbReference>
<dbReference type="InterPro" id="IPR050595">
    <property type="entry name" value="Bact_response_regulator"/>
</dbReference>
<dbReference type="PROSITE" id="PS50110">
    <property type="entry name" value="RESPONSE_REGULATORY"/>
    <property type="match status" value="1"/>
</dbReference>
<dbReference type="SMART" id="SM00448">
    <property type="entry name" value="REC"/>
    <property type="match status" value="1"/>
</dbReference>
<reference evidence="4 5" key="1">
    <citation type="submission" date="2015-10" db="EMBL/GenBank/DDBJ databases">
        <authorList>
            <person name="Gilbert D.G."/>
        </authorList>
    </citation>
    <scope>NUCLEOTIDE SEQUENCE [LARGE SCALE GENOMIC DNA]</scope>
    <source>
        <strain evidence="4">COMA1</strain>
    </source>
</reference>
<dbReference type="CDD" id="cd00156">
    <property type="entry name" value="REC"/>
    <property type="match status" value="1"/>
</dbReference>
<dbReference type="SUPFAM" id="SSF52172">
    <property type="entry name" value="CheY-like"/>
    <property type="match status" value="1"/>
</dbReference>
<feature type="modified residue" description="4-aspartylphosphate" evidence="2">
    <location>
        <position position="57"/>
    </location>
</feature>
<evidence type="ECO:0000313" key="4">
    <source>
        <dbReference type="EMBL" id="CUS38467.1"/>
    </source>
</evidence>
<accession>A0A0S4LLK9</accession>
<name>A0A0S4LLK9_9BACT</name>
<dbReference type="PANTHER" id="PTHR44591:SF23">
    <property type="entry name" value="CHEY SUBFAMILY"/>
    <property type="match status" value="1"/>
</dbReference>
<proteinExistence type="predicted"/>
<sequence length="126" mass="13964">MLNTKPATILIIEDDPSLRDSLQRTLRKQSYTILQAAEGGEGMMLLGTHAIDVVLVDIFMPGKEGIETIRQIRRSYPQVKIIAMSGGGERRYIDVLRVAKSIGCHQTLDKPFSNETLINAIQAQLA</sequence>
<evidence type="ECO:0000259" key="3">
    <source>
        <dbReference type="PROSITE" id="PS50110"/>
    </source>
</evidence>
<evidence type="ECO:0000256" key="1">
    <source>
        <dbReference type="ARBA" id="ARBA00022553"/>
    </source>
</evidence>
<dbReference type="GO" id="GO:0000160">
    <property type="term" value="P:phosphorelay signal transduction system"/>
    <property type="evidence" value="ECO:0007669"/>
    <property type="project" value="InterPro"/>
</dbReference>
<organism evidence="4 5">
    <name type="scientific">Candidatus Nitrospira nitrosa</name>
    <dbReference type="NCBI Taxonomy" id="1742972"/>
    <lineage>
        <taxon>Bacteria</taxon>
        <taxon>Pseudomonadati</taxon>
        <taxon>Nitrospirota</taxon>
        <taxon>Nitrospiria</taxon>
        <taxon>Nitrospirales</taxon>
        <taxon>Nitrospiraceae</taxon>
        <taxon>Nitrospira</taxon>
    </lineage>
</organism>
<evidence type="ECO:0000256" key="2">
    <source>
        <dbReference type="PROSITE-ProRule" id="PRU00169"/>
    </source>
</evidence>
<dbReference type="PANTHER" id="PTHR44591">
    <property type="entry name" value="STRESS RESPONSE REGULATOR PROTEIN 1"/>
    <property type="match status" value="1"/>
</dbReference>
<dbReference type="OrthoDB" id="9794815at2"/>
<protein>
    <submittedName>
        <fullName evidence="4">Response regulator receiver domain protein</fullName>
    </submittedName>
</protein>
<dbReference type="InterPro" id="IPR011006">
    <property type="entry name" value="CheY-like_superfamily"/>
</dbReference>
<dbReference type="InterPro" id="IPR001789">
    <property type="entry name" value="Sig_transdc_resp-reg_receiver"/>
</dbReference>
<keyword evidence="1 2" id="KW-0597">Phosphoprotein</keyword>
<gene>
    <name evidence="4" type="ORF">COMA1_50117</name>
</gene>
<dbReference type="Proteomes" id="UP000199032">
    <property type="component" value="Unassembled WGS sequence"/>
</dbReference>
<keyword evidence="5" id="KW-1185">Reference proteome</keyword>
<dbReference type="RefSeq" id="WP_090750797.1">
    <property type="nucleotide sequence ID" value="NZ_CZQA01000011.1"/>
</dbReference>
<dbReference type="AlphaFoldDB" id="A0A0S4LLK9"/>
<dbReference type="EMBL" id="CZQA01000011">
    <property type="protein sequence ID" value="CUS38467.1"/>
    <property type="molecule type" value="Genomic_DNA"/>
</dbReference>
<dbReference type="STRING" id="1742972.COMA1_50117"/>
<dbReference type="Gene3D" id="3.40.50.2300">
    <property type="match status" value="1"/>
</dbReference>
<evidence type="ECO:0000313" key="5">
    <source>
        <dbReference type="Proteomes" id="UP000199032"/>
    </source>
</evidence>
<feature type="domain" description="Response regulatory" evidence="3">
    <location>
        <begin position="8"/>
        <end position="125"/>
    </location>
</feature>